<keyword evidence="5" id="KW-1185">Reference proteome</keyword>
<evidence type="ECO:0000256" key="1">
    <source>
        <dbReference type="SAM" id="MobiDB-lite"/>
    </source>
</evidence>
<reference evidence="2" key="2">
    <citation type="submission" date="2017-06" db="EMBL/GenBank/DDBJ databases">
        <title>The pomegranate genome and the genomics of punicalagin biosynthesis.</title>
        <authorList>
            <person name="Xu C."/>
        </authorList>
    </citation>
    <scope>NUCLEOTIDE SEQUENCE [LARGE SCALE GENOMIC DNA]</scope>
    <source>
        <tissue evidence="2">Fresh leaf</tissue>
    </source>
</reference>
<accession>A0A218W6Y4</accession>
<comment type="caution">
    <text evidence="2">The sequence shown here is derived from an EMBL/GenBank/DDBJ whole genome shotgun (WGS) entry which is preliminary data.</text>
</comment>
<protein>
    <submittedName>
        <fullName evidence="2">Uncharacterized protein</fullName>
    </submittedName>
</protein>
<evidence type="ECO:0000313" key="5">
    <source>
        <dbReference type="Proteomes" id="UP000233551"/>
    </source>
</evidence>
<evidence type="ECO:0000313" key="3">
    <source>
        <dbReference type="EMBL" id="PKI44951.1"/>
    </source>
</evidence>
<dbReference type="EMBL" id="PGOL01002817">
    <property type="protein sequence ID" value="PKI44951.1"/>
    <property type="molecule type" value="Genomic_DNA"/>
</dbReference>
<evidence type="ECO:0000313" key="2">
    <source>
        <dbReference type="EMBL" id="OWM68624.1"/>
    </source>
</evidence>
<reference evidence="4" key="1">
    <citation type="journal article" date="2017" name="Plant J.">
        <title>The pomegranate (Punica granatum L.) genome and the genomics of punicalagin biosynthesis.</title>
        <authorList>
            <person name="Qin G."/>
            <person name="Xu C."/>
            <person name="Ming R."/>
            <person name="Tang H."/>
            <person name="Guyot R."/>
            <person name="Kramer E.M."/>
            <person name="Hu Y."/>
            <person name="Yi X."/>
            <person name="Qi Y."/>
            <person name="Xu X."/>
            <person name="Gao Z."/>
            <person name="Pan H."/>
            <person name="Jian J."/>
            <person name="Tian Y."/>
            <person name="Yue Z."/>
            <person name="Xu Y."/>
        </authorList>
    </citation>
    <scope>NUCLEOTIDE SEQUENCE [LARGE SCALE GENOMIC DNA]</scope>
    <source>
        <strain evidence="4">cv. Dabenzi</strain>
    </source>
</reference>
<dbReference type="AlphaFoldDB" id="A0A218W6Y4"/>
<proteinExistence type="predicted"/>
<name>A0A218W6Y4_PUNGR</name>
<evidence type="ECO:0000313" key="4">
    <source>
        <dbReference type="Proteomes" id="UP000197138"/>
    </source>
</evidence>
<reference evidence="3 5" key="3">
    <citation type="submission" date="2017-11" db="EMBL/GenBank/DDBJ databases">
        <title>De-novo sequencing of pomegranate (Punica granatum L.) genome.</title>
        <authorList>
            <person name="Akparov Z."/>
            <person name="Amiraslanov A."/>
            <person name="Hajiyeva S."/>
            <person name="Abbasov M."/>
            <person name="Kaur K."/>
            <person name="Hamwieh A."/>
            <person name="Solovyev V."/>
            <person name="Salamov A."/>
            <person name="Braich B."/>
            <person name="Kosarev P."/>
            <person name="Mahmoud A."/>
            <person name="Hajiyev E."/>
            <person name="Babayeva S."/>
            <person name="Izzatullayeva V."/>
            <person name="Mammadov A."/>
            <person name="Mammadov A."/>
            <person name="Sharifova S."/>
            <person name="Ojaghi J."/>
            <person name="Eynullazada K."/>
            <person name="Bayramov B."/>
            <person name="Abdulazimova A."/>
            <person name="Shahmuradov I."/>
        </authorList>
    </citation>
    <scope>NUCLEOTIDE SEQUENCE [LARGE SCALE GENOMIC DNA]</scope>
    <source>
        <strain evidence="3">AG2017</strain>
        <strain evidence="5">cv. AG2017</strain>
        <tissue evidence="3">Leaf</tissue>
    </source>
</reference>
<dbReference type="Proteomes" id="UP000197138">
    <property type="component" value="Unassembled WGS sequence"/>
</dbReference>
<gene>
    <name evidence="2" type="ORF">CDL15_Pgr023589</name>
    <name evidence="3" type="ORF">CRG98_034646</name>
</gene>
<dbReference type="Proteomes" id="UP000233551">
    <property type="component" value="Unassembled WGS sequence"/>
</dbReference>
<feature type="compositionally biased region" description="Acidic residues" evidence="1">
    <location>
        <begin position="14"/>
        <end position="26"/>
    </location>
</feature>
<organism evidence="2 4">
    <name type="scientific">Punica granatum</name>
    <name type="common">Pomegranate</name>
    <dbReference type="NCBI Taxonomy" id="22663"/>
    <lineage>
        <taxon>Eukaryota</taxon>
        <taxon>Viridiplantae</taxon>
        <taxon>Streptophyta</taxon>
        <taxon>Embryophyta</taxon>
        <taxon>Tracheophyta</taxon>
        <taxon>Spermatophyta</taxon>
        <taxon>Magnoliopsida</taxon>
        <taxon>eudicotyledons</taxon>
        <taxon>Gunneridae</taxon>
        <taxon>Pentapetalae</taxon>
        <taxon>rosids</taxon>
        <taxon>malvids</taxon>
        <taxon>Myrtales</taxon>
        <taxon>Lythraceae</taxon>
        <taxon>Punica</taxon>
    </lineage>
</organism>
<sequence>MAHALNSGSQDVLPSDDEADLTEEDIDGVTTIMMQSQSEQQLQEHMSTLEPKNDVTPIEEEDKEGLVAMTSAQPTLDLSDTEIPPEASFYTLFHNGRC</sequence>
<feature type="region of interest" description="Disordered" evidence="1">
    <location>
        <begin position="1"/>
        <end position="26"/>
    </location>
</feature>
<feature type="compositionally biased region" description="Polar residues" evidence="1">
    <location>
        <begin position="1"/>
        <end position="12"/>
    </location>
</feature>
<dbReference type="EMBL" id="MTKT01004950">
    <property type="protein sequence ID" value="OWM68624.1"/>
    <property type="molecule type" value="Genomic_DNA"/>
</dbReference>